<evidence type="ECO:0000256" key="1">
    <source>
        <dbReference type="RuleBase" id="RU361178"/>
    </source>
</evidence>
<evidence type="ECO:0000313" key="5">
    <source>
        <dbReference type="Proteomes" id="UP000688137"/>
    </source>
</evidence>
<dbReference type="AlphaFoldDB" id="A0A8S1N357"/>
<dbReference type="GO" id="GO:0003723">
    <property type="term" value="F:RNA binding"/>
    <property type="evidence" value="ECO:0007669"/>
    <property type="project" value="InterPro"/>
</dbReference>
<name>A0A8S1N357_PARPR</name>
<dbReference type="SMART" id="SM00949">
    <property type="entry name" value="PAZ"/>
    <property type="match status" value="1"/>
</dbReference>
<comment type="similarity">
    <text evidence="1">Belongs to the argonaute family.</text>
</comment>
<evidence type="ECO:0000259" key="3">
    <source>
        <dbReference type="PROSITE" id="PS50822"/>
    </source>
</evidence>
<feature type="domain" description="Piwi" evidence="3">
    <location>
        <begin position="460"/>
        <end position="752"/>
    </location>
</feature>
<gene>
    <name evidence="4" type="ORF">PPRIM_AZ9-3.1.T0760118</name>
</gene>
<dbReference type="PROSITE" id="PS50821">
    <property type="entry name" value="PAZ"/>
    <property type="match status" value="1"/>
</dbReference>
<dbReference type="Pfam" id="PF02170">
    <property type="entry name" value="PAZ"/>
    <property type="match status" value="1"/>
</dbReference>
<proteinExistence type="inferred from homology"/>
<dbReference type="SMART" id="SM00950">
    <property type="entry name" value="Piwi"/>
    <property type="match status" value="1"/>
</dbReference>
<organism evidence="4 5">
    <name type="scientific">Paramecium primaurelia</name>
    <dbReference type="NCBI Taxonomy" id="5886"/>
    <lineage>
        <taxon>Eukaryota</taxon>
        <taxon>Sar</taxon>
        <taxon>Alveolata</taxon>
        <taxon>Ciliophora</taxon>
        <taxon>Intramacronucleata</taxon>
        <taxon>Oligohymenophorea</taxon>
        <taxon>Peniculida</taxon>
        <taxon>Parameciidae</taxon>
        <taxon>Paramecium</taxon>
    </lineage>
</organism>
<dbReference type="Proteomes" id="UP000688137">
    <property type="component" value="Unassembled WGS sequence"/>
</dbReference>
<evidence type="ECO:0000259" key="2">
    <source>
        <dbReference type="PROSITE" id="PS50821"/>
    </source>
</evidence>
<dbReference type="CDD" id="cd04658">
    <property type="entry name" value="Piwi_piwi-like_Euk"/>
    <property type="match status" value="1"/>
</dbReference>
<keyword evidence="5" id="KW-1185">Reference proteome</keyword>
<sequence length="774" mass="87679">MFQNIQLKANFHEMRLNPSRPVYQYKLEITDSSPEKVSEALKKFRPQLQTQLILFMSLNQNIYSPKLIQEADNGLVLGSLSGNDTNQDTATLKLVGKIENKADLNIIISRLFKQVIRSQLQMVSVGNKGQKLFWSSRAQQFKDQNLEIWPGVECIFRPGEGGAQNPTLVIDCAFKMLRYRSALEELNQTRNPSCIQDQIVMTTYNKKFYKVEAVDVNLRPTSTFTNEKGETISFAQYYEQRYKVKVDGNQPLIRATVRSKQDKTEKTIHLIPQLCQLTGLTDAIRNDFNAMKNLAVVTKPGADQRMKMAQEFANQLANTEIINKKSGTKRQIFKEWGVEINPGSMDVPARRIHPGNMLMGNGLKLDLSSPQTNLDRQTQTQMFSTPPQQLILGIIYNKKTGQQTMDSLMQNFQAACNDFKFQAFMAPKVFPIEQDRDEDLERVLDGFQKQAEANKAKVGFLLFLLPGQKKKARLYKTAKKISMQKFGCASQVVVEKTLAKNTRSIVNKILIQLNAKVGGTPWAIDSLPITFQNQPTMICGTDCFVKSGRKNQLAFCSTVDRNLSRYYSQVVTSGEFSQHLQQVFKASLLAFKEQNGIFPKLVIIYRDGVGDGQQAVVLANELPQYKQALEELQITDTKISLVVCNKRVSAKFYTGGNARPDNPQPGTCVDNPKVVEQSNPNFYLISQITRQGTVTPSLYKIIHSDQAGLDDDIKVLTFKLCWLFYNFTGSIKIPAPVRYAHCLCNFIGDNYDDRDQVKFLPLPDLVKQKVLFYI</sequence>
<evidence type="ECO:0000313" key="4">
    <source>
        <dbReference type="EMBL" id="CAD8086322.1"/>
    </source>
</evidence>
<dbReference type="EMBL" id="CAJJDM010000079">
    <property type="protein sequence ID" value="CAD8086322.1"/>
    <property type="molecule type" value="Genomic_DNA"/>
</dbReference>
<dbReference type="CDD" id="cd02845">
    <property type="entry name" value="PAZ_piwi_like"/>
    <property type="match status" value="1"/>
</dbReference>
<dbReference type="PANTHER" id="PTHR22891">
    <property type="entry name" value="EUKARYOTIC TRANSLATION INITIATION FACTOR 2C"/>
    <property type="match status" value="1"/>
</dbReference>
<dbReference type="InterPro" id="IPR003165">
    <property type="entry name" value="Piwi"/>
</dbReference>
<feature type="domain" description="PAZ" evidence="2">
    <location>
        <begin position="168"/>
        <end position="279"/>
    </location>
</feature>
<dbReference type="OMA" id="WSGTCRV"/>
<dbReference type="Pfam" id="PF02171">
    <property type="entry name" value="Piwi"/>
    <property type="match status" value="1"/>
</dbReference>
<reference evidence="4" key="1">
    <citation type="submission" date="2021-01" db="EMBL/GenBank/DDBJ databases">
        <authorList>
            <consortium name="Genoscope - CEA"/>
            <person name="William W."/>
        </authorList>
    </citation>
    <scope>NUCLEOTIDE SEQUENCE</scope>
</reference>
<dbReference type="PROSITE" id="PS50822">
    <property type="entry name" value="PIWI"/>
    <property type="match status" value="1"/>
</dbReference>
<protein>
    <submittedName>
        <fullName evidence="4">Uncharacterized protein</fullName>
    </submittedName>
</protein>
<accession>A0A8S1N357</accession>
<comment type="caution">
    <text evidence="4">The sequence shown here is derived from an EMBL/GenBank/DDBJ whole genome shotgun (WGS) entry which is preliminary data.</text>
</comment>
<dbReference type="InterPro" id="IPR003100">
    <property type="entry name" value="PAZ_dom"/>
</dbReference>